<feature type="transmembrane region" description="Helical" evidence="1">
    <location>
        <begin position="40"/>
        <end position="57"/>
    </location>
</feature>
<dbReference type="PANTHER" id="PTHR36616">
    <property type="entry name" value="BNAC07G32700D PROTEIN"/>
    <property type="match status" value="1"/>
</dbReference>
<accession>A0AA88W133</accession>
<reference evidence="2" key="1">
    <citation type="submission" date="2022-12" db="EMBL/GenBank/DDBJ databases">
        <title>Draft genome assemblies for two species of Escallonia (Escalloniales).</title>
        <authorList>
            <person name="Chanderbali A."/>
            <person name="Dervinis C."/>
            <person name="Anghel I."/>
            <person name="Soltis D."/>
            <person name="Soltis P."/>
            <person name="Zapata F."/>
        </authorList>
    </citation>
    <scope>NUCLEOTIDE SEQUENCE</scope>
    <source>
        <strain evidence="2">UCBG64.0493</strain>
        <tissue evidence="2">Leaf</tissue>
    </source>
</reference>
<proteinExistence type="predicted"/>
<dbReference type="PANTHER" id="PTHR36616:SF4">
    <property type="entry name" value="OS03G0174800 PROTEIN"/>
    <property type="match status" value="1"/>
</dbReference>
<sequence length="86" mass="9708">MLHLFFAVAFSAVPLTLYVPPVRSLNLFIATMEDLFRESILYVEVLVLVVLLSSMQLRWHPHRFGPLDDVLALDLAENVLAGSAER</sequence>
<keyword evidence="1" id="KW-0472">Membrane</keyword>
<keyword evidence="3" id="KW-1185">Reference proteome</keyword>
<evidence type="ECO:0000313" key="3">
    <source>
        <dbReference type="Proteomes" id="UP001188597"/>
    </source>
</evidence>
<comment type="caution">
    <text evidence="2">The sequence shown here is derived from an EMBL/GenBank/DDBJ whole genome shotgun (WGS) entry which is preliminary data.</text>
</comment>
<name>A0AA88W133_9ASTE</name>
<protein>
    <submittedName>
        <fullName evidence="2">Uncharacterized protein</fullName>
    </submittedName>
</protein>
<dbReference type="AlphaFoldDB" id="A0AA88W133"/>
<gene>
    <name evidence="2" type="ORF">RJ639_006898</name>
</gene>
<keyword evidence="1" id="KW-0812">Transmembrane</keyword>
<dbReference type="Proteomes" id="UP001188597">
    <property type="component" value="Unassembled WGS sequence"/>
</dbReference>
<evidence type="ECO:0000313" key="2">
    <source>
        <dbReference type="EMBL" id="KAK3017299.1"/>
    </source>
</evidence>
<organism evidence="2 3">
    <name type="scientific">Escallonia herrerae</name>
    <dbReference type="NCBI Taxonomy" id="1293975"/>
    <lineage>
        <taxon>Eukaryota</taxon>
        <taxon>Viridiplantae</taxon>
        <taxon>Streptophyta</taxon>
        <taxon>Embryophyta</taxon>
        <taxon>Tracheophyta</taxon>
        <taxon>Spermatophyta</taxon>
        <taxon>Magnoliopsida</taxon>
        <taxon>eudicotyledons</taxon>
        <taxon>Gunneridae</taxon>
        <taxon>Pentapetalae</taxon>
        <taxon>asterids</taxon>
        <taxon>campanulids</taxon>
        <taxon>Escalloniales</taxon>
        <taxon>Escalloniaceae</taxon>
        <taxon>Escallonia</taxon>
    </lineage>
</organism>
<evidence type="ECO:0000256" key="1">
    <source>
        <dbReference type="SAM" id="Phobius"/>
    </source>
</evidence>
<keyword evidence="1" id="KW-1133">Transmembrane helix</keyword>
<dbReference type="EMBL" id="JAVXUP010001012">
    <property type="protein sequence ID" value="KAK3017299.1"/>
    <property type="molecule type" value="Genomic_DNA"/>
</dbReference>